<organism evidence="4 5">
    <name type="scientific">Carboxylicivirga sediminis</name>
    <dbReference type="NCBI Taxonomy" id="2006564"/>
    <lineage>
        <taxon>Bacteria</taxon>
        <taxon>Pseudomonadati</taxon>
        <taxon>Bacteroidota</taxon>
        <taxon>Bacteroidia</taxon>
        <taxon>Marinilabiliales</taxon>
        <taxon>Marinilabiliaceae</taxon>
        <taxon>Carboxylicivirga</taxon>
    </lineage>
</organism>
<feature type="domain" description="Lipoyl-binding" evidence="3">
    <location>
        <begin position="74"/>
        <end position="143"/>
    </location>
</feature>
<dbReference type="InterPro" id="IPR050709">
    <property type="entry name" value="Biotin_Carboxyl_Carrier/Decarb"/>
</dbReference>
<reference evidence="4" key="1">
    <citation type="journal article" date="2018" name="Int. J. Syst. Evol. Microbiol.">
        <title>Carboxylicivirga sediminis sp. nov., isolated from coastal sediment.</title>
        <authorList>
            <person name="Wang F.Q."/>
            <person name="Ren L.H."/>
            <person name="Zou R.J."/>
            <person name="Sun Y.Z."/>
            <person name="Liu X.J."/>
            <person name="Jiang F."/>
            <person name="Liu L.J."/>
        </authorList>
    </citation>
    <scope>NUCLEOTIDE SEQUENCE</scope>
    <source>
        <strain evidence="4">JR1</strain>
    </source>
</reference>
<evidence type="ECO:0000313" key="5">
    <source>
        <dbReference type="Proteomes" id="UP000679220"/>
    </source>
</evidence>
<evidence type="ECO:0000256" key="2">
    <source>
        <dbReference type="SAM" id="Coils"/>
    </source>
</evidence>
<dbReference type="PANTHER" id="PTHR45266">
    <property type="entry name" value="OXALOACETATE DECARBOXYLASE ALPHA CHAIN"/>
    <property type="match status" value="1"/>
</dbReference>
<dbReference type="PROSITE" id="PS50968">
    <property type="entry name" value="BIOTINYL_LIPOYL"/>
    <property type="match status" value="1"/>
</dbReference>
<dbReference type="PANTHER" id="PTHR45266:SF3">
    <property type="entry name" value="OXALOACETATE DECARBOXYLASE ALPHA CHAIN"/>
    <property type="match status" value="1"/>
</dbReference>
<dbReference type="EMBL" id="JAGTAR010000063">
    <property type="protein sequence ID" value="MBR8538329.1"/>
    <property type="molecule type" value="Genomic_DNA"/>
</dbReference>
<evidence type="ECO:0000313" key="4">
    <source>
        <dbReference type="EMBL" id="MBR8538329.1"/>
    </source>
</evidence>
<dbReference type="Gene3D" id="2.40.50.100">
    <property type="match status" value="1"/>
</dbReference>
<accession>A0A941F8H4</accession>
<dbReference type="PROSITE" id="PS00188">
    <property type="entry name" value="BIOTIN"/>
    <property type="match status" value="1"/>
</dbReference>
<dbReference type="InterPro" id="IPR001882">
    <property type="entry name" value="Biotin_BS"/>
</dbReference>
<dbReference type="FunFam" id="2.40.50.100:FF:000003">
    <property type="entry name" value="Acetyl-CoA carboxylase biotin carboxyl carrier protein"/>
    <property type="match status" value="1"/>
</dbReference>
<dbReference type="InterPro" id="IPR011053">
    <property type="entry name" value="Single_hybrid_motif"/>
</dbReference>
<dbReference type="SUPFAM" id="SSF51230">
    <property type="entry name" value="Single hybrid motif"/>
    <property type="match status" value="1"/>
</dbReference>
<reference evidence="4" key="2">
    <citation type="submission" date="2021-04" db="EMBL/GenBank/DDBJ databases">
        <authorList>
            <person name="Zhang T."/>
            <person name="Zhang Y."/>
            <person name="Lu D."/>
            <person name="Zuo D."/>
            <person name="Du Z."/>
        </authorList>
    </citation>
    <scope>NUCLEOTIDE SEQUENCE</scope>
    <source>
        <strain evidence="4">JR1</strain>
    </source>
</reference>
<sequence length="144" mass="15819">MKKFSFTIRGNKYDVHLKDLEENIAQLEVNGTQYEVEIHQEVAKKSAKTPKLVRKEIQRKPGEGFITKNAAGGAIKVNAPLPGNIFKVLVKEGDAVKKGDVLLVMEAMKMENNVLAEKDGTVTSIKVSVGDAVLQNDVLIEMAQ</sequence>
<feature type="coiled-coil region" evidence="2">
    <location>
        <begin position="10"/>
        <end position="37"/>
    </location>
</feature>
<dbReference type="RefSeq" id="WP_212193352.1">
    <property type="nucleotide sequence ID" value="NZ_JAGTAR010000063.1"/>
</dbReference>
<gene>
    <name evidence="4" type="ORF">KDU71_22350</name>
</gene>
<keyword evidence="2" id="KW-0175">Coiled coil</keyword>
<comment type="caution">
    <text evidence="4">The sequence shown here is derived from an EMBL/GenBank/DDBJ whole genome shotgun (WGS) entry which is preliminary data.</text>
</comment>
<dbReference type="Pfam" id="PF00364">
    <property type="entry name" value="Biotin_lipoyl"/>
    <property type="match status" value="1"/>
</dbReference>
<dbReference type="Proteomes" id="UP000679220">
    <property type="component" value="Unassembled WGS sequence"/>
</dbReference>
<dbReference type="CDD" id="cd06850">
    <property type="entry name" value="biotinyl_domain"/>
    <property type="match status" value="1"/>
</dbReference>
<dbReference type="AlphaFoldDB" id="A0A941F8H4"/>
<keyword evidence="1" id="KW-0092">Biotin</keyword>
<keyword evidence="5" id="KW-1185">Reference proteome</keyword>
<dbReference type="InterPro" id="IPR000089">
    <property type="entry name" value="Biotin_lipoyl"/>
</dbReference>
<protein>
    <submittedName>
        <fullName evidence="4">Biotin/lipoyl-binding protein</fullName>
    </submittedName>
</protein>
<evidence type="ECO:0000256" key="1">
    <source>
        <dbReference type="ARBA" id="ARBA00023267"/>
    </source>
</evidence>
<evidence type="ECO:0000259" key="3">
    <source>
        <dbReference type="PROSITE" id="PS50968"/>
    </source>
</evidence>
<proteinExistence type="predicted"/>
<name>A0A941F8H4_9BACT</name>